<evidence type="ECO:0000259" key="3">
    <source>
        <dbReference type="Pfam" id="PF13439"/>
    </source>
</evidence>
<evidence type="ECO:0008006" key="6">
    <source>
        <dbReference type="Google" id="ProtNLM"/>
    </source>
</evidence>
<evidence type="ECO:0000313" key="5">
    <source>
        <dbReference type="Proteomes" id="UP000228947"/>
    </source>
</evidence>
<dbReference type="EMBL" id="PGTL01000004">
    <property type="protein sequence ID" value="PJF43097.1"/>
    <property type="molecule type" value="Genomic_DNA"/>
</dbReference>
<dbReference type="Proteomes" id="UP000228947">
    <property type="component" value="Unassembled WGS sequence"/>
</dbReference>
<feature type="signal peptide" evidence="1">
    <location>
        <begin position="1"/>
        <end position="22"/>
    </location>
</feature>
<dbReference type="Pfam" id="PF13439">
    <property type="entry name" value="Glyco_transf_4"/>
    <property type="match status" value="1"/>
</dbReference>
<evidence type="ECO:0000313" key="4">
    <source>
        <dbReference type="EMBL" id="PJF43097.1"/>
    </source>
</evidence>
<feature type="chain" id="PRO_5014617848" description="Glycosyltransferase family 1 protein" evidence="1">
    <location>
        <begin position="23"/>
        <end position="431"/>
    </location>
</feature>
<sequence>MPGRWPLRCALCLAALGRLAMGDPLGAIIAAERSALGEPLPPEALCSQVKRVALFTEAFLPKVDGVSRTALLTIHHLQRSGRDLIVFAPKPAPQHIEGTPIYSVPSLWLPSYPETRVALLWLPLLRRLRHFKPDLIHLFSPFTLGMLGMLGSAALNVPVVANYQTDLPGYAHSYGAPHFAPLFKAILRFIHNGCTLTLAPTPIVVAQLRRWRFKRLRLWGRGVDTTRFTPARRSAEWQARLRNGRDQALGVALYVGRMAREKHLETLSDLAGDPSIALTLIGNGEYLPQVQHALCSNGRSAHFIGHLLGDALADAYAAADVFVFPATRETFGQVILEAMASGLPVVAADQGGSAALVKHGETGFLVPAHDPAAFHQRVRQLLSDASLRTRMSAAARAYAQQQAWSAVMRALEGYYAEALGLQERRARMRRC</sequence>
<proteinExistence type="predicted"/>
<dbReference type="Gene3D" id="3.40.50.2000">
    <property type="entry name" value="Glycogen Phosphorylase B"/>
    <property type="match status" value="2"/>
</dbReference>
<accession>A0A2M8PZW6</accession>
<organism evidence="4 5">
    <name type="scientific">Candidatus Thermofonsia Clade 1 bacterium</name>
    <dbReference type="NCBI Taxonomy" id="2364210"/>
    <lineage>
        <taxon>Bacteria</taxon>
        <taxon>Bacillati</taxon>
        <taxon>Chloroflexota</taxon>
        <taxon>Candidatus Thermofontia</taxon>
        <taxon>Candidatus Thermofonsia Clade 1</taxon>
    </lineage>
</organism>
<evidence type="ECO:0000259" key="2">
    <source>
        <dbReference type="Pfam" id="PF00534"/>
    </source>
</evidence>
<dbReference type="GO" id="GO:0016758">
    <property type="term" value="F:hexosyltransferase activity"/>
    <property type="evidence" value="ECO:0007669"/>
    <property type="project" value="TreeGrafter"/>
</dbReference>
<dbReference type="InterPro" id="IPR050194">
    <property type="entry name" value="Glycosyltransferase_grp1"/>
</dbReference>
<comment type="caution">
    <text evidence="4">The sequence shown here is derived from an EMBL/GenBank/DDBJ whole genome shotgun (WGS) entry which is preliminary data.</text>
</comment>
<dbReference type="CDD" id="cd03814">
    <property type="entry name" value="GT4-like"/>
    <property type="match status" value="1"/>
</dbReference>
<protein>
    <recommendedName>
        <fullName evidence="6">Glycosyltransferase family 1 protein</fullName>
    </recommendedName>
</protein>
<dbReference type="Pfam" id="PF00534">
    <property type="entry name" value="Glycos_transf_1"/>
    <property type="match status" value="1"/>
</dbReference>
<dbReference type="SUPFAM" id="SSF53756">
    <property type="entry name" value="UDP-Glycosyltransferase/glycogen phosphorylase"/>
    <property type="match status" value="1"/>
</dbReference>
<feature type="domain" description="Glycosyl transferase family 1" evidence="2">
    <location>
        <begin position="245"/>
        <end position="396"/>
    </location>
</feature>
<keyword evidence="1" id="KW-0732">Signal</keyword>
<name>A0A2M8PZW6_9CHLR</name>
<evidence type="ECO:0000256" key="1">
    <source>
        <dbReference type="SAM" id="SignalP"/>
    </source>
</evidence>
<feature type="domain" description="Glycosyltransferase subfamily 4-like N-terminal" evidence="3">
    <location>
        <begin position="63"/>
        <end position="227"/>
    </location>
</feature>
<dbReference type="InterPro" id="IPR028098">
    <property type="entry name" value="Glyco_trans_4-like_N"/>
</dbReference>
<dbReference type="AlphaFoldDB" id="A0A2M8PZW6"/>
<dbReference type="PANTHER" id="PTHR45947:SF3">
    <property type="entry name" value="SULFOQUINOVOSYL TRANSFERASE SQD2"/>
    <property type="match status" value="1"/>
</dbReference>
<reference evidence="4 5" key="1">
    <citation type="submission" date="2017-11" db="EMBL/GenBank/DDBJ databases">
        <title>Evolution of Phototrophy in the Chloroflexi Phylum Driven by Horizontal Gene Transfer.</title>
        <authorList>
            <person name="Ward L.M."/>
            <person name="Hemp J."/>
            <person name="Shih P.M."/>
            <person name="Mcglynn S.E."/>
            <person name="Fischer W."/>
        </authorList>
    </citation>
    <scope>NUCLEOTIDE SEQUENCE [LARGE SCALE GENOMIC DNA]</scope>
    <source>
        <strain evidence="4">CP1_1M</strain>
    </source>
</reference>
<dbReference type="InterPro" id="IPR001296">
    <property type="entry name" value="Glyco_trans_1"/>
</dbReference>
<gene>
    <name evidence="4" type="ORF">CUN50_01540</name>
</gene>
<dbReference type="PANTHER" id="PTHR45947">
    <property type="entry name" value="SULFOQUINOVOSYL TRANSFERASE SQD2"/>
    <property type="match status" value="1"/>
</dbReference>